<comment type="cofactor">
    <cofactor evidence="3">
        <name>FAD</name>
        <dbReference type="ChEBI" id="CHEBI:57692"/>
    </cofactor>
</comment>
<evidence type="ECO:0000256" key="2">
    <source>
        <dbReference type="PIRSR" id="PIRSR000137-1"/>
    </source>
</evidence>
<keyword evidence="3" id="KW-0274">FAD</keyword>
<dbReference type="Pfam" id="PF00732">
    <property type="entry name" value="GMC_oxred_N"/>
    <property type="match status" value="1"/>
</dbReference>
<dbReference type="Gene3D" id="3.50.50.60">
    <property type="entry name" value="FAD/NAD(P)-binding domain"/>
    <property type="match status" value="1"/>
</dbReference>
<accession>A0AAE0D9Z9</accession>
<evidence type="ECO:0000313" key="6">
    <source>
        <dbReference type="Proteomes" id="UP001281614"/>
    </source>
</evidence>
<dbReference type="AlphaFoldDB" id="A0AAE0D9Z9"/>
<dbReference type="PANTHER" id="PTHR11552">
    <property type="entry name" value="GLUCOSE-METHANOL-CHOLINE GMC OXIDOREDUCTASE"/>
    <property type="match status" value="1"/>
</dbReference>
<dbReference type="Proteomes" id="UP001281614">
    <property type="component" value="Unassembled WGS sequence"/>
</dbReference>
<organism evidence="5 6">
    <name type="scientific">Colletotrichum kahawae</name>
    <name type="common">Coffee berry disease fungus</name>
    <dbReference type="NCBI Taxonomy" id="34407"/>
    <lineage>
        <taxon>Eukaryota</taxon>
        <taxon>Fungi</taxon>
        <taxon>Dikarya</taxon>
        <taxon>Ascomycota</taxon>
        <taxon>Pezizomycotina</taxon>
        <taxon>Sordariomycetes</taxon>
        <taxon>Hypocreomycetidae</taxon>
        <taxon>Glomerellales</taxon>
        <taxon>Glomerellaceae</taxon>
        <taxon>Colletotrichum</taxon>
        <taxon>Colletotrichum gloeosporioides species complex</taxon>
    </lineage>
</organism>
<feature type="active site" description="Proton donor" evidence="2">
    <location>
        <position position="500"/>
    </location>
</feature>
<evidence type="ECO:0000313" key="5">
    <source>
        <dbReference type="EMBL" id="KAK2771745.1"/>
    </source>
</evidence>
<dbReference type="PROSITE" id="PS00624">
    <property type="entry name" value="GMC_OXRED_2"/>
    <property type="match status" value="1"/>
</dbReference>
<dbReference type="InterPro" id="IPR000172">
    <property type="entry name" value="GMC_OxRdtase_N"/>
</dbReference>
<dbReference type="Gene3D" id="3.30.560.10">
    <property type="entry name" value="Glucose Oxidase, domain 3"/>
    <property type="match status" value="1"/>
</dbReference>
<sequence>MLSNVWDYIIVGGGLAGSVISSRMLEYNSSLSILLIEAGEDTRARTDILYTNATNLMGGELDWQYPTEPIAALNNRTLVFNQGKGLGGGAAINSCKSTSCGYTRGPRVDYDEWAELVGDERWSYENQLPYMKKAEDWFNANNAAQHGNGGLLHVASVSSTGRAYPLRDAVASGWDELGVAEPPDLDSNAGNNIGRAELTETRRDGIRQLTPVVYPLKGIEVLTETLVEKILLSSDADGGELQATGVRLANGTQIFANNVVSAAGAYRSPQLLMLSGIGEASALEKHNITVKLDLPEVGKNLIGHMSFYQYWELRNPENGYALGSSNPIFGQPEFSTGYPIDWVTSTGVNQTSLASAIEKDEGVAPEAASHSLLRANRTFLENFVIYQAYSASNPSIPMDGSHIYTNIVSFLPTSRGTISLASADPADGPIINLNDLETEVDRHVYREGIRQMTKLMLNTAFGKEYIVGETAPDNIEPVSLEDTDEYLDSRLAESGVTTWHSHGTCAMGSIVDSDFSVKGVKGLRVVDASVLPVPIAAHLMAPLYAMAEQAASIITGN</sequence>
<comment type="similarity">
    <text evidence="1">Belongs to the GMC oxidoreductase family.</text>
</comment>
<feature type="binding site" evidence="3">
    <location>
        <begin position="499"/>
        <end position="500"/>
    </location>
    <ligand>
        <name>FAD</name>
        <dbReference type="ChEBI" id="CHEBI:57692"/>
    </ligand>
</feature>
<dbReference type="PANTHER" id="PTHR11552:SF123">
    <property type="entry name" value="GMC OXIDOREDUCTASE (AFU_ORTHOLOGUE AFUA_2G01770)-RELATED"/>
    <property type="match status" value="1"/>
</dbReference>
<dbReference type="GO" id="GO:0050660">
    <property type="term" value="F:flavin adenine dinucleotide binding"/>
    <property type="evidence" value="ECO:0007669"/>
    <property type="project" value="InterPro"/>
</dbReference>
<feature type="active site" description="Proton acceptor" evidence="2">
    <location>
        <position position="538"/>
    </location>
</feature>
<proteinExistence type="inferred from homology"/>
<dbReference type="SUPFAM" id="SSF54373">
    <property type="entry name" value="FAD-linked reductases, C-terminal domain"/>
    <property type="match status" value="1"/>
</dbReference>
<comment type="caution">
    <text evidence="5">The sequence shown here is derived from an EMBL/GenBank/DDBJ whole genome shotgun (WGS) entry which is preliminary data.</text>
</comment>
<reference evidence="5" key="1">
    <citation type="submission" date="2023-02" db="EMBL/GenBank/DDBJ databases">
        <title>Colletotrichum kahawae CIFC_Que2 genome sequencing and assembly.</title>
        <authorList>
            <person name="Baroncelli R."/>
        </authorList>
    </citation>
    <scope>NUCLEOTIDE SEQUENCE</scope>
    <source>
        <strain evidence="5">CIFC_Que2</strain>
    </source>
</reference>
<name>A0AAE0D9Z9_COLKA</name>
<gene>
    <name evidence="5" type="ORF">CKAH01_14251</name>
</gene>
<dbReference type="InterPro" id="IPR036188">
    <property type="entry name" value="FAD/NAD-bd_sf"/>
</dbReference>
<protein>
    <submittedName>
        <fullName evidence="5">Glucose dehydrogenase</fullName>
    </submittedName>
</protein>
<feature type="domain" description="Glucose-methanol-choline oxidoreductase N-terminal" evidence="4">
    <location>
        <begin position="264"/>
        <end position="278"/>
    </location>
</feature>
<dbReference type="SUPFAM" id="SSF51905">
    <property type="entry name" value="FAD/NAD(P)-binding domain"/>
    <property type="match status" value="1"/>
</dbReference>
<evidence type="ECO:0000259" key="4">
    <source>
        <dbReference type="PROSITE" id="PS00624"/>
    </source>
</evidence>
<evidence type="ECO:0000256" key="1">
    <source>
        <dbReference type="ARBA" id="ARBA00010790"/>
    </source>
</evidence>
<dbReference type="InterPro" id="IPR012132">
    <property type="entry name" value="GMC_OxRdtase"/>
</dbReference>
<keyword evidence="3" id="KW-0285">Flavoprotein</keyword>
<keyword evidence="6" id="KW-1185">Reference proteome</keyword>
<dbReference type="Pfam" id="PF05199">
    <property type="entry name" value="GMC_oxred_C"/>
    <property type="match status" value="1"/>
</dbReference>
<evidence type="ECO:0000256" key="3">
    <source>
        <dbReference type="PIRSR" id="PIRSR000137-2"/>
    </source>
</evidence>
<dbReference type="EMBL" id="VYYT01000077">
    <property type="protein sequence ID" value="KAK2771745.1"/>
    <property type="molecule type" value="Genomic_DNA"/>
</dbReference>
<dbReference type="GO" id="GO:0016614">
    <property type="term" value="F:oxidoreductase activity, acting on CH-OH group of donors"/>
    <property type="evidence" value="ECO:0007669"/>
    <property type="project" value="InterPro"/>
</dbReference>
<dbReference type="InterPro" id="IPR007867">
    <property type="entry name" value="GMC_OxRtase_C"/>
</dbReference>
<feature type="binding site" evidence="3">
    <location>
        <position position="227"/>
    </location>
    <ligand>
        <name>FAD</name>
        <dbReference type="ChEBI" id="CHEBI:57692"/>
    </ligand>
</feature>
<dbReference type="PIRSF" id="PIRSF000137">
    <property type="entry name" value="Alcohol_oxidase"/>
    <property type="match status" value="1"/>
</dbReference>